<dbReference type="InterPro" id="IPR001279">
    <property type="entry name" value="Metallo-B-lactamas"/>
</dbReference>
<comment type="catalytic activity">
    <reaction evidence="9">
        <text>Endonucleolytic cleavage of RNA, removing extra 3' nucleotides from tRNA precursor, generating 3' termini of tRNAs. A 3'-hydroxy group is left at the tRNA terminus and a 5'-phosphoryl group is left at the trailer molecule.</text>
        <dbReference type="EC" id="3.1.26.11"/>
    </reaction>
</comment>
<evidence type="ECO:0000256" key="7">
    <source>
        <dbReference type="ARBA" id="ARBA00022801"/>
    </source>
</evidence>
<keyword evidence="13" id="KW-1185">Reference proteome</keyword>
<dbReference type="OrthoDB" id="9800940at2"/>
<evidence type="ECO:0000259" key="11">
    <source>
        <dbReference type="Pfam" id="PF12706"/>
    </source>
</evidence>
<dbReference type="InterPro" id="IPR036866">
    <property type="entry name" value="RibonucZ/Hydroxyglut_hydro"/>
</dbReference>
<dbReference type="HAMAP" id="MF_01818">
    <property type="entry name" value="RNase_Z_BN"/>
    <property type="match status" value="1"/>
</dbReference>
<dbReference type="SUPFAM" id="SSF56281">
    <property type="entry name" value="Metallo-hydrolase/oxidoreductase"/>
    <property type="match status" value="1"/>
</dbReference>
<reference evidence="12 13" key="1">
    <citation type="submission" date="2019-03" db="EMBL/GenBank/DDBJ databases">
        <title>Genomic Encyclopedia of Type Strains, Phase IV (KMG-IV): sequencing the most valuable type-strain genomes for metagenomic binning, comparative biology and taxonomic classification.</title>
        <authorList>
            <person name="Goeker M."/>
        </authorList>
    </citation>
    <scope>NUCLEOTIDE SEQUENCE [LARGE SCALE GENOMIC DNA]</scope>
    <source>
        <strain evidence="12 13">DSM 19377</strain>
    </source>
</reference>
<evidence type="ECO:0000256" key="9">
    <source>
        <dbReference type="HAMAP-Rule" id="MF_01818"/>
    </source>
</evidence>
<evidence type="ECO:0000313" key="12">
    <source>
        <dbReference type="EMBL" id="TCP30894.1"/>
    </source>
</evidence>
<dbReference type="PANTHER" id="PTHR46018:SF2">
    <property type="entry name" value="ZINC PHOSPHODIESTERASE ELAC PROTEIN 1"/>
    <property type="match status" value="1"/>
</dbReference>
<evidence type="ECO:0000256" key="4">
    <source>
        <dbReference type="ARBA" id="ARBA00022722"/>
    </source>
</evidence>
<feature type="domain" description="Metallo-beta-lactamase" evidence="11">
    <location>
        <begin position="33"/>
        <end position="244"/>
    </location>
</feature>
<comment type="caution">
    <text evidence="12">The sequence shown here is derived from an EMBL/GenBank/DDBJ whole genome shotgun (WGS) entry which is preliminary data.</text>
</comment>
<keyword evidence="3 9" id="KW-0819">tRNA processing</keyword>
<dbReference type="InterPro" id="IPR013471">
    <property type="entry name" value="RNase_Z/BN"/>
</dbReference>
<evidence type="ECO:0000256" key="8">
    <source>
        <dbReference type="ARBA" id="ARBA00022833"/>
    </source>
</evidence>
<dbReference type="EMBL" id="SLXK01000004">
    <property type="protein sequence ID" value="TCP30894.1"/>
    <property type="molecule type" value="Genomic_DNA"/>
</dbReference>
<feature type="region of interest" description="Disordered" evidence="10">
    <location>
        <begin position="1"/>
        <end position="20"/>
    </location>
</feature>
<evidence type="ECO:0000256" key="6">
    <source>
        <dbReference type="ARBA" id="ARBA00022759"/>
    </source>
</evidence>
<dbReference type="GO" id="GO:0042781">
    <property type="term" value="F:3'-tRNA processing endoribonuclease activity"/>
    <property type="evidence" value="ECO:0007669"/>
    <property type="project" value="UniProtKB-UniRule"/>
</dbReference>
<dbReference type="GO" id="GO:0046872">
    <property type="term" value="F:metal ion binding"/>
    <property type="evidence" value="ECO:0007669"/>
    <property type="project" value="UniProtKB-KW"/>
</dbReference>
<evidence type="ECO:0000256" key="2">
    <source>
        <dbReference type="ARBA" id="ARBA00011738"/>
    </source>
</evidence>
<dbReference type="AlphaFoldDB" id="A0A4R2P9J7"/>
<sequence>MDKLSVTMLGTGSPRPDLERSGSAQVLTINDTAILIDCGEGTTSQLMKAGIAPEDVNHLWLTHLHSDHVLGYGQFLLGGWARGRRKLTVVGPVGTKAFHETIINMFKEDIEYRVSLGRPSNGVLDVEVIEVEKAGEIETDIPAKVTADFVVHNVITLAYRFDVNGKAVVFSGDTAPVDRLVELSRGAHTLIHDACLSTNVTYDNPTDPELQKIWAELQKEHSTPAQAAGTAKQAGVKQLILTHFLPNTNGEKAHREASEEFSGKVIVGKDLEVIDIV</sequence>
<dbReference type="Gene3D" id="3.60.15.10">
    <property type="entry name" value="Ribonuclease Z/Hydroxyacylglutathione hydrolase-like"/>
    <property type="match status" value="1"/>
</dbReference>
<evidence type="ECO:0000256" key="10">
    <source>
        <dbReference type="SAM" id="MobiDB-lite"/>
    </source>
</evidence>
<dbReference type="Proteomes" id="UP000295416">
    <property type="component" value="Unassembled WGS sequence"/>
</dbReference>
<accession>A0A4R2P9J7</accession>
<keyword evidence="8" id="KW-0862">Zinc</keyword>
<organism evidence="12 13">
    <name type="scientific">Scopulibacillus darangshiensis</name>
    <dbReference type="NCBI Taxonomy" id="442528"/>
    <lineage>
        <taxon>Bacteria</taxon>
        <taxon>Bacillati</taxon>
        <taxon>Bacillota</taxon>
        <taxon>Bacilli</taxon>
        <taxon>Bacillales</taxon>
        <taxon>Sporolactobacillaceae</taxon>
        <taxon>Scopulibacillus</taxon>
    </lineage>
</organism>
<protein>
    <recommendedName>
        <fullName evidence="9">Ribonuclease Z</fullName>
        <shortName evidence="9">RNase Z</shortName>
        <ecNumber evidence="9">3.1.26.11</ecNumber>
    </recommendedName>
    <alternativeName>
        <fullName evidence="9">tRNA 3 endonuclease</fullName>
    </alternativeName>
    <alternativeName>
        <fullName evidence="9">tRNase Z</fullName>
    </alternativeName>
</protein>
<dbReference type="RefSeq" id="WP_132744157.1">
    <property type="nucleotide sequence ID" value="NZ_SLXK01000004.1"/>
</dbReference>
<evidence type="ECO:0000256" key="1">
    <source>
        <dbReference type="ARBA" id="ARBA00001947"/>
    </source>
</evidence>
<comment type="cofactor">
    <cofactor evidence="1">
        <name>Zn(2+)</name>
        <dbReference type="ChEBI" id="CHEBI:29105"/>
    </cofactor>
</comment>
<feature type="active site" description="Proton acceptor" evidence="9">
    <location>
        <position position="67"/>
    </location>
</feature>
<evidence type="ECO:0000313" key="13">
    <source>
        <dbReference type="Proteomes" id="UP000295416"/>
    </source>
</evidence>
<comment type="subunit">
    <text evidence="2 9">Homodimer.</text>
</comment>
<keyword evidence="5" id="KW-0479">Metal-binding</keyword>
<gene>
    <name evidence="9" type="primary">rnz</name>
    <name evidence="12" type="ORF">EV207_10473</name>
</gene>
<keyword evidence="6 9" id="KW-0255">Endonuclease</keyword>
<evidence type="ECO:0000256" key="5">
    <source>
        <dbReference type="ARBA" id="ARBA00022723"/>
    </source>
</evidence>
<dbReference type="EC" id="3.1.26.11" evidence="9"/>
<evidence type="ECO:0000256" key="3">
    <source>
        <dbReference type="ARBA" id="ARBA00022694"/>
    </source>
</evidence>
<comment type="caution">
    <text evidence="9">Lacks conserved residue(s) required for the propagation of feature annotation.</text>
</comment>
<keyword evidence="7 9" id="KW-0378">Hydrolase</keyword>
<comment type="function">
    <text evidence="9">Zinc phosphodiesterase, which displays some tRNA 3'-processing endonuclease activity. Probably involved in tRNA maturation, by removing a 3'-trailer from precursor tRNA.</text>
</comment>
<comment type="similarity">
    <text evidence="9">Belongs to the RNase Z family.</text>
</comment>
<dbReference type="PANTHER" id="PTHR46018">
    <property type="entry name" value="ZINC PHOSPHODIESTERASE ELAC PROTEIN 1"/>
    <property type="match status" value="1"/>
</dbReference>
<proteinExistence type="inferred from homology"/>
<keyword evidence="4 9" id="KW-0540">Nuclease</keyword>
<name>A0A4R2P9J7_9BACL</name>
<dbReference type="Pfam" id="PF12706">
    <property type="entry name" value="Lactamase_B_2"/>
    <property type="match status" value="1"/>
</dbReference>